<dbReference type="Pfam" id="PF13855">
    <property type="entry name" value="LRR_8"/>
    <property type="match status" value="1"/>
</dbReference>
<dbReference type="PROSITE" id="PS00108">
    <property type="entry name" value="PROTEIN_KINASE_ST"/>
    <property type="match status" value="1"/>
</dbReference>
<dbReference type="FunFam" id="1.10.510.10:FF:000309">
    <property type="entry name" value="Leucine-rich repeat receptor-like protein kinase"/>
    <property type="match status" value="1"/>
</dbReference>
<dbReference type="GO" id="GO:0004674">
    <property type="term" value="F:protein serine/threonine kinase activity"/>
    <property type="evidence" value="ECO:0007669"/>
    <property type="project" value="UniProtKB-KW"/>
</dbReference>
<keyword evidence="13" id="KW-0472">Membrane</keyword>
<evidence type="ECO:0000256" key="1">
    <source>
        <dbReference type="ARBA" id="ARBA00004479"/>
    </source>
</evidence>
<keyword evidence="7" id="KW-0732">Signal</keyword>
<evidence type="ECO:0000256" key="2">
    <source>
        <dbReference type="ARBA" id="ARBA00012513"/>
    </source>
</evidence>
<name>A0A2R6PV55_ACTCC</name>
<keyword evidence="12" id="KW-1133">Transmembrane helix</keyword>
<dbReference type="Gene3D" id="3.30.200.20">
    <property type="entry name" value="Phosphorylase Kinase, domain 1"/>
    <property type="match status" value="1"/>
</dbReference>
<dbReference type="PROSITE" id="PS00107">
    <property type="entry name" value="PROTEIN_KINASE_ATP"/>
    <property type="match status" value="1"/>
</dbReference>
<dbReference type="FunFam" id="3.80.10.10:FF:000041">
    <property type="entry name" value="LRR receptor-like serine/threonine-protein kinase ERECTA"/>
    <property type="match status" value="1"/>
</dbReference>
<evidence type="ECO:0000256" key="12">
    <source>
        <dbReference type="ARBA" id="ARBA00022989"/>
    </source>
</evidence>
<dbReference type="Gramene" id="PSR96929">
    <property type="protein sequence ID" value="PSR96929"/>
    <property type="gene ID" value="CEY00_Acc26985"/>
</dbReference>
<keyword evidence="3" id="KW-0723">Serine/threonine-protein kinase</keyword>
<dbReference type="Pfam" id="PF00560">
    <property type="entry name" value="LRR_1"/>
    <property type="match status" value="2"/>
</dbReference>
<comment type="caution">
    <text evidence="20">The sequence shown here is derived from an EMBL/GenBank/DDBJ whole genome shotgun (WGS) entry which is preliminary data.</text>
</comment>
<dbReference type="FunFam" id="3.30.200.20:FF:000150">
    <property type="entry name" value="serine/threonine-protein kinase BRI1-like 2"/>
    <property type="match status" value="1"/>
</dbReference>
<keyword evidence="9 18" id="KW-0547">Nucleotide-binding</keyword>
<dbReference type="SUPFAM" id="SSF56112">
    <property type="entry name" value="Protein kinase-like (PK-like)"/>
    <property type="match status" value="1"/>
</dbReference>
<dbReference type="InterPro" id="IPR000719">
    <property type="entry name" value="Prot_kinase_dom"/>
</dbReference>
<evidence type="ECO:0000256" key="5">
    <source>
        <dbReference type="ARBA" id="ARBA00022679"/>
    </source>
</evidence>
<dbReference type="Pfam" id="PF07714">
    <property type="entry name" value="PK_Tyr_Ser-Thr"/>
    <property type="match status" value="1"/>
</dbReference>
<evidence type="ECO:0000256" key="7">
    <source>
        <dbReference type="ARBA" id="ARBA00022729"/>
    </source>
</evidence>
<evidence type="ECO:0000259" key="19">
    <source>
        <dbReference type="PROSITE" id="PS50011"/>
    </source>
</evidence>
<evidence type="ECO:0000256" key="16">
    <source>
        <dbReference type="ARBA" id="ARBA00047899"/>
    </source>
</evidence>
<keyword evidence="11 18" id="KW-0067">ATP-binding</keyword>
<evidence type="ECO:0000313" key="20">
    <source>
        <dbReference type="EMBL" id="PSR96929.1"/>
    </source>
</evidence>
<dbReference type="InParanoid" id="A0A2R6PV55"/>
<dbReference type="OrthoDB" id="684854at2759"/>
<evidence type="ECO:0000256" key="6">
    <source>
        <dbReference type="ARBA" id="ARBA00022692"/>
    </source>
</evidence>
<dbReference type="STRING" id="1590841.A0A2R6PV55"/>
<dbReference type="AlphaFoldDB" id="A0A2R6PV55"/>
<evidence type="ECO:0000256" key="18">
    <source>
        <dbReference type="PROSITE-ProRule" id="PRU10141"/>
    </source>
</evidence>
<keyword evidence="5" id="KW-0808">Transferase</keyword>
<dbReference type="Proteomes" id="UP000241394">
    <property type="component" value="Chromosome LG23"/>
</dbReference>
<dbReference type="PROSITE" id="PS50011">
    <property type="entry name" value="PROTEIN_KINASE_DOM"/>
    <property type="match status" value="1"/>
</dbReference>
<feature type="binding site" evidence="18">
    <location>
        <position position="310"/>
    </location>
    <ligand>
        <name>ATP</name>
        <dbReference type="ChEBI" id="CHEBI:30616"/>
    </ligand>
</feature>
<evidence type="ECO:0000256" key="8">
    <source>
        <dbReference type="ARBA" id="ARBA00022737"/>
    </source>
</evidence>
<dbReference type="InterPro" id="IPR001611">
    <property type="entry name" value="Leu-rich_rpt"/>
</dbReference>
<dbReference type="Gene3D" id="3.80.10.10">
    <property type="entry name" value="Ribonuclease Inhibitor"/>
    <property type="match status" value="1"/>
</dbReference>
<dbReference type="PANTHER" id="PTHR48056">
    <property type="entry name" value="LRR RECEPTOR-LIKE SERINE/THREONINE-PROTEIN KINASE-RELATED"/>
    <property type="match status" value="1"/>
</dbReference>
<evidence type="ECO:0000256" key="15">
    <source>
        <dbReference type="ARBA" id="ARBA00023180"/>
    </source>
</evidence>
<evidence type="ECO:0000256" key="17">
    <source>
        <dbReference type="ARBA" id="ARBA00048679"/>
    </source>
</evidence>
<accession>A0A2R6PV55</accession>
<evidence type="ECO:0000256" key="4">
    <source>
        <dbReference type="ARBA" id="ARBA00022614"/>
    </source>
</evidence>
<reference evidence="21" key="2">
    <citation type="journal article" date="2018" name="BMC Genomics">
        <title>A manually annotated Actinidia chinensis var. chinensis (kiwifruit) genome highlights the challenges associated with draft genomes and gene prediction in plants.</title>
        <authorList>
            <person name="Pilkington S.M."/>
            <person name="Crowhurst R."/>
            <person name="Hilario E."/>
            <person name="Nardozza S."/>
            <person name="Fraser L."/>
            <person name="Peng Y."/>
            <person name="Gunaseelan K."/>
            <person name="Simpson R."/>
            <person name="Tahir J."/>
            <person name="Deroles S.C."/>
            <person name="Templeton K."/>
            <person name="Luo Z."/>
            <person name="Davy M."/>
            <person name="Cheng C."/>
            <person name="McNeilage M."/>
            <person name="Scaglione D."/>
            <person name="Liu Y."/>
            <person name="Zhang Q."/>
            <person name="Datson P."/>
            <person name="De Silva N."/>
            <person name="Gardiner S.E."/>
            <person name="Bassett H."/>
            <person name="Chagne D."/>
            <person name="McCallum J."/>
            <person name="Dzierzon H."/>
            <person name="Deng C."/>
            <person name="Wang Y.Y."/>
            <person name="Barron L."/>
            <person name="Manako K."/>
            <person name="Bowen J."/>
            <person name="Foster T.M."/>
            <person name="Erridge Z.A."/>
            <person name="Tiffin H."/>
            <person name="Waite C.N."/>
            <person name="Davies K.M."/>
            <person name="Grierson E.P."/>
            <person name="Laing W.A."/>
            <person name="Kirk R."/>
            <person name="Chen X."/>
            <person name="Wood M."/>
            <person name="Montefiori M."/>
            <person name="Brummell D.A."/>
            <person name="Schwinn K.E."/>
            <person name="Catanach A."/>
            <person name="Fullerton C."/>
            <person name="Li D."/>
            <person name="Meiyalaghan S."/>
            <person name="Nieuwenhuizen N."/>
            <person name="Read N."/>
            <person name="Prakash R."/>
            <person name="Hunter D."/>
            <person name="Zhang H."/>
            <person name="McKenzie M."/>
            <person name="Knabel M."/>
            <person name="Harris A."/>
            <person name="Allan A.C."/>
            <person name="Gleave A."/>
            <person name="Chen A."/>
            <person name="Janssen B.J."/>
            <person name="Plunkett B."/>
            <person name="Ampomah-Dwamena C."/>
            <person name="Voogd C."/>
            <person name="Leif D."/>
            <person name="Lafferty D."/>
            <person name="Souleyre E.J.F."/>
            <person name="Varkonyi-Gasic E."/>
            <person name="Gambi F."/>
            <person name="Hanley J."/>
            <person name="Yao J.L."/>
            <person name="Cheung J."/>
            <person name="David K.M."/>
            <person name="Warren B."/>
            <person name="Marsh K."/>
            <person name="Snowden K.C."/>
            <person name="Lin-Wang K."/>
            <person name="Brian L."/>
            <person name="Martinez-Sanchez M."/>
            <person name="Wang M."/>
            <person name="Ileperuma N."/>
            <person name="Macnee N."/>
            <person name="Campin R."/>
            <person name="McAtee P."/>
            <person name="Drummond R.S.M."/>
            <person name="Espley R.V."/>
            <person name="Ireland H.S."/>
            <person name="Wu R."/>
            <person name="Atkinson R.G."/>
            <person name="Karunairetnam S."/>
            <person name="Bulley S."/>
            <person name="Chunkath S."/>
            <person name="Hanley Z."/>
            <person name="Storey R."/>
            <person name="Thrimawithana A.H."/>
            <person name="Thomson S."/>
            <person name="David C."/>
            <person name="Testolin R."/>
            <person name="Huang H."/>
            <person name="Hellens R.P."/>
            <person name="Schaffer R.J."/>
        </authorList>
    </citation>
    <scope>NUCLEOTIDE SEQUENCE [LARGE SCALE GENOMIC DNA]</scope>
    <source>
        <strain evidence="21">cv. Red5</strain>
    </source>
</reference>
<keyword evidence="21" id="KW-1185">Reference proteome</keyword>
<dbReference type="GO" id="GO:0033612">
    <property type="term" value="F:receptor serine/threonine kinase binding"/>
    <property type="evidence" value="ECO:0007669"/>
    <property type="project" value="TreeGrafter"/>
</dbReference>
<dbReference type="GO" id="GO:0005524">
    <property type="term" value="F:ATP binding"/>
    <property type="evidence" value="ECO:0007669"/>
    <property type="project" value="UniProtKB-UniRule"/>
</dbReference>
<dbReference type="OMA" id="SIENCAM"/>
<comment type="subcellular location">
    <subcellularLocation>
        <location evidence="1">Membrane</location>
        <topology evidence="1">Single-pass type I membrane protein</topology>
    </subcellularLocation>
</comment>
<dbReference type="InterPro" id="IPR001245">
    <property type="entry name" value="Ser-Thr/Tyr_kinase_cat_dom"/>
</dbReference>
<evidence type="ECO:0000313" key="21">
    <source>
        <dbReference type="Proteomes" id="UP000241394"/>
    </source>
</evidence>
<keyword evidence="6" id="KW-0812">Transmembrane</keyword>
<organism evidence="20 21">
    <name type="scientific">Actinidia chinensis var. chinensis</name>
    <name type="common">Chinese soft-hair kiwi</name>
    <dbReference type="NCBI Taxonomy" id="1590841"/>
    <lineage>
        <taxon>Eukaryota</taxon>
        <taxon>Viridiplantae</taxon>
        <taxon>Streptophyta</taxon>
        <taxon>Embryophyta</taxon>
        <taxon>Tracheophyta</taxon>
        <taxon>Spermatophyta</taxon>
        <taxon>Magnoliopsida</taxon>
        <taxon>eudicotyledons</taxon>
        <taxon>Gunneridae</taxon>
        <taxon>Pentapetalae</taxon>
        <taxon>asterids</taxon>
        <taxon>Ericales</taxon>
        <taxon>Actinidiaceae</taxon>
        <taxon>Actinidia</taxon>
    </lineage>
</organism>
<evidence type="ECO:0000256" key="9">
    <source>
        <dbReference type="ARBA" id="ARBA00022741"/>
    </source>
</evidence>
<dbReference type="InterPro" id="IPR050647">
    <property type="entry name" value="Plant_LRR-RLKs"/>
</dbReference>
<gene>
    <name evidence="20" type="ORF">CEY00_Acc26985</name>
</gene>
<dbReference type="SUPFAM" id="SSF52058">
    <property type="entry name" value="L domain-like"/>
    <property type="match status" value="1"/>
</dbReference>
<sequence>MRNLQGLVLSHNQFYGSLPDNLGSVMPSLAKIDLSNNRLTGSLPSSIFGIKTLTFLDVSMNSFSGSISLVFGTTSSLLALNASNNLFSAAFGDSLSNLTTLSILDIHNNTITGSVPSSLSNLAALTYLDFSNNNFQGTVPCNICDIVGLAFVNFSGNRFTGYVPETCAKAKPCLPNQPDFPSIGGYPPSPLLTRASVWGIALSATFISLALLVCLLRWRMLRQEAAVLDRGKGKLVTEIEPKSIDKLLGKKSKEPLSINIATFQHSLLRINPASILSATENFSKAYIIGDGGFGTVYRASLPEGRIIAVKRLNGGGHLHADREFLAEMETIGKVKHENLVPLLGYCVFADERFLIYEYMENGSLDVWLRNRADAVEALDWPTRFKICLDSARGLAFLHHGFVPHIIHRDIKSSNILLNSKFEARVSDFGLARIISACESHVSTVLAGSFGYIPPEYGQTMVATTKGDVYSFGVVMLELVTGRAPTGQADVEGGNLVGWVRWMVSSGREYEVLDPYLSSSELCKDQMFGVLAIARSCTCDEPWRRPTMLEVVKLFKEEVKKKTGPHGSC</sequence>
<proteinExistence type="predicted"/>
<dbReference type="InterPro" id="IPR008271">
    <property type="entry name" value="Ser/Thr_kinase_AS"/>
</dbReference>
<dbReference type="InterPro" id="IPR017441">
    <property type="entry name" value="Protein_kinase_ATP_BS"/>
</dbReference>
<dbReference type="PANTHER" id="PTHR48056:SF58">
    <property type="entry name" value="LEUCINE-RICH REPEAT RECEPTOR PROTEIN KINASE MSP1-LIKE ISOFORM X1"/>
    <property type="match status" value="1"/>
</dbReference>
<keyword evidence="4" id="KW-0433">Leucine-rich repeat</keyword>
<evidence type="ECO:0000256" key="14">
    <source>
        <dbReference type="ARBA" id="ARBA00023170"/>
    </source>
</evidence>
<dbReference type="EC" id="2.7.11.1" evidence="2"/>
<comment type="catalytic activity">
    <reaction evidence="16">
        <text>L-threonyl-[protein] + ATP = O-phospho-L-threonyl-[protein] + ADP + H(+)</text>
        <dbReference type="Rhea" id="RHEA:46608"/>
        <dbReference type="Rhea" id="RHEA-COMP:11060"/>
        <dbReference type="Rhea" id="RHEA-COMP:11605"/>
        <dbReference type="ChEBI" id="CHEBI:15378"/>
        <dbReference type="ChEBI" id="CHEBI:30013"/>
        <dbReference type="ChEBI" id="CHEBI:30616"/>
        <dbReference type="ChEBI" id="CHEBI:61977"/>
        <dbReference type="ChEBI" id="CHEBI:456216"/>
        <dbReference type="EC" id="2.7.11.1"/>
    </reaction>
</comment>
<reference evidence="20 21" key="1">
    <citation type="submission" date="2017-07" db="EMBL/GenBank/DDBJ databases">
        <title>An improved, manually edited Actinidia chinensis var. chinensis (kiwifruit) genome highlights the challenges associated with draft genomes and gene prediction in plants.</title>
        <authorList>
            <person name="Pilkington S."/>
            <person name="Crowhurst R."/>
            <person name="Hilario E."/>
            <person name="Nardozza S."/>
            <person name="Fraser L."/>
            <person name="Peng Y."/>
            <person name="Gunaseelan K."/>
            <person name="Simpson R."/>
            <person name="Tahir J."/>
            <person name="Deroles S."/>
            <person name="Templeton K."/>
            <person name="Luo Z."/>
            <person name="Davy M."/>
            <person name="Cheng C."/>
            <person name="Mcneilage M."/>
            <person name="Scaglione D."/>
            <person name="Liu Y."/>
            <person name="Zhang Q."/>
            <person name="Datson P."/>
            <person name="De Silva N."/>
            <person name="Gardiner S."/>
            <person name="Bassett H."/>
            <person name="Chagne D."/>
            <person name="Mccallum J."/>
            <person name="Dzierzon H."/>
            <person name="Deng C."/>
            <person name="Wang Y.-Y."/>
            <person name="Barron N."/>
            <person name="Manako K."/>
            <person name="Bowen J."/>
            <person name="Foster T."/>
            <person name="Erridge Z."/>
            <person name="Tiffin H."/>
            <person name="Waite C."/>
            <person name="Davies K."/>
            <person name="Grierson E."/>
            <person name="Laing W."/>
            <person name="Kirk R."/>
            <person name="Chen X."/>
            <person name="Wood M."/>
            <person name="Montefiori M."/>
            <person name="Brummell D."/>
            <person name="Schwinn K."/>
            <person name="Catanach A."/>
            <person name="Fullerton C."/>
            <person name="Li D."/>
            <person name="Meiyalaghan S."/>
            <person name="Nieuwenhuizen N."/>
            <person name="Read N."/>
            <person name="Prakash R."/>
            <person name="Hunter D."/>
            <person name="Zhang H."/>
            <person name="Mckenzie M."/>
            <person name="Knabel M."/>
            <person name="Harris A."/>
            <person name="Allan A."/>
            <person name="Chen A."/>
            <person name="Janssen B."/>
            <person name="Plunkett B."/>
            <person name="Dwamena C."/>
            <person name="Voogd C."/>
            <person name="Leif D."/>
            <person name="Lafferty D."/>
            <person name="Souleyre E."/>
            <person name="Varkonyi-Gasic E."/>
            <person name="Gambi F."/>
            <person name="Hanley J."/>
            <person name="Yao J.-L."/>
            <person name="Cheung J."/>
            <person name="David K."/>
            <person name="Warren B."/>
            <person name="Marsh K."/>
            <person name="Snowden K."/>
            <person name="Lin-Wang K."/>
            <person name="Brian L."/>
            <person name="Martinez-Sanchez M."/>
            <person name="Wang M."/>
            <person name="Ileperuma N."/>
            <person name="Macnee N."/>
            <person name="Campin R."/>
            <person name="Mcatee P."/>
            <person name="Drummond R."/>
            <person name="Espley R."/>
            <person name="Ireland H."/>
            <person name="Wu R."/>
            <person name="Atkinson R."/>
            <person name="Karunairetnam S."/>
            <person name="Bulley S."/>
            <person name="Chunkath S."/>
            <person name="Hanley Z."/>
            <person name="Storey R."/>
            <person name="Thrimawithana A."/>
            <person name="Thomson S."/>
            <person name="David C."/>
            <person name="Testolin R."/>
        </authorList>
    </citation>
    <scope>NUCLEOTIDE SEQUENCE [LARGE SCALE GENOMIC DNA]</scope>
    <source>
        <strain evidence="21">cv. Red5</strain>
        <tissue evidence="20">Young leaf</tissue>
    </source>
</reference>
<evidence type="ECO:0000256" key="10">
    <source>
        <dbReference type="ARBA" id="ARBA00022777"/>
    </source>
</evidence>
<comment type="catalytic activity">
    <reaction evidence="17">
        <text>L-seryl-[protein] + ATP = O-phospho-L-seryl-[protein] + ADP + H(+)</text>
        <dbReference type="Rhea" id="RHEA:17989"/>
        <dbReference type="Rhea" id="RHEA-COMP:9863"/>
        <dbReference type="Rhea" id="RHEA-COMP:11604"/>
        <dbReference type="ChEBI" id="CHEBI:15378"/>
        <dbReference type="ChEBI" id="CHEBI:29999"/>
        <dbReference type="ChEBI" id="CHEBI:30616"/>
        <dbReference type="ChEBI" id="CHEBI:83421"/>
        <dbReference type="ChEBI" id="CHEBI:456216"/>
        <dbReference type="EC" id="2.7.11.1"/>
    </reaction>
</comment>
<evidence type="ECO:0000256" key="11">
    <source>
        <dbReference type="ARBA" id="ARBA00022840"/>
    </source>
</evidence>
<evidence type="ECO:0000256" key="13">
    <source>
        <dbReference type="ARBA" id="ARBA00023136"/>
    </source>
</evidence>
<protein>
    <recommendedName>
        <fullName evidence="2">non-specific serine/threonine protein kinase</fullName>
        <ecNumber evidence="2">2.7.11.1</ecNumber>
    </recommendedName>
</protein>
<evidence type="ECO:0000256" key="3">
    <source>
        <dbReference type="ARBA" id="ARBA00022527"/>
    </source>
</evidence>
<keyword evidence="14 20" id="KW-0675">Receptor</keyword>
<keyword evidence="8" id="KW-0677">Repeat</keyword>
<dbReference type="SMART" id="SM00220">
    <property type="entry name" value="S_TKc"/>
    <property type="match status" value="1"/>
</dbReference>
<dbReference type="EMBL" id="NKQK01000023">
    <property type="protein sequence ID" value="PSR96929.1"/>
    <property type="molecule type" value="Genomic_DNA"/>
</dbReference>
<dbReference type="Gene3D" id="1.10.510.10">
    <property type="entry name" value="Transferase(Phosphotransferase) domain 1"/>
    <property type="match status" value="1"/>
</dbReference>
<keyword evidence="15" id="KW-0325">Glycoprotein</keyword>
<dbReference type="InterPro" id="IPR011009">
    <property type="entry name" value="Kinase-like_dom_sf"/>
</dbReference>
<dbReference type="InterPro" id="IPR032675">
    <property type="entry name" value="LRR_dom_sf"/>
</dbReference>
<keyword evidence="10 20" id="KW-0418">Kinase</keyword>
<dbReference type="GO" id="GO:0016020">
    <property type="term" value="C:membrane"/>
    <property type="evidence" value="ECO:0007669"/>
    <property type="project" value="UniProtKB-SubCell"/>
</dbReference>
<feature type="domain" description="Protein kinase" evidence="19">
    <location>
        <begin position="282"/>
        <end position="558"/>
    </location>
</feature>